<dbReference type="PANTHER" id="PTHR33474:SF28">
    <property type="entry name" value="OS01G0815400 PROTEIN"/>
    <property type="match status" value="1"/>
</dbReference>
<dbReference type="Proteomes" id="UP001359559">
    <property type="component" value="Unassembled WGS sequence"/>
</dbReference>
<evidence type="ECO:0000313" key="3">
    <source>
        <dbReference type="EMBL" id="KAK7286588.1"/>
    </source>
</evidence>
<feature type="region of interest" description="Disordered" evidence="1">
    <location>
        <begin position="71"/>
        <end position="95"/>
    </location>
</feature>
<feature type="signal peptide" evidence="2">
    <location>
        <begin position="1"/>
        <end position="19"/>
    </location>
</feature>
<dbReference type="EMBL" id="JAYKXN010000005">
    <property type="protein sequence ID" value="KAK7286588.1"/>
    <property type="molecule type" value="Genomic_DNA"/>
</dbReference>
<keyword evidence="2" id="KW-0732">Signal</keyword>
<sequence>MSLLLLLFIFLGFSCVLSASAIPAATRTQILEGEEDAPALPSLAKVKHLFGNVEEVLVDRDEGFMDRRIDLETQDYEGTGANRDHDPKSPGTLTP</sequence>
<evidence type="ECO:0000313" key="4">
    <source>
        <dbReference type="Proteomes" id="UP001359559"/>
    </source>
</evidence>
<comment type="caution">
    <text evidence="3">The sequence shown here is derived from an EMBL/GenBank/DDBJ whole genome shotgun (WGS) entry which is preliminary data.</text>
</comment>
<gene>
    <name evidence="3" type="ORF">RJT34_21689</name>
</gene>
<dbReference type="PANTHER" id="PTHR33474">
    <property type="entry name" value="TRANSMEMBRANE PROTEIN"/>
    <property type="match status" value="1"/>
</dbReference>
<accession>A0AAN9IVA3</accession>
<reference evidence="3 4" key="1">
    <citation type="submission" date="2024-01" db="EMBL/GenBank/DDBJ databases">
        <title>The genomes of 5 underutilized Papilionoideae crops provide insights into root nodulation and disease resistance.</title>
        <authorList>
            <person name="Yuan L."/>
        </authorList>
    </citation>
    <scope>NUCLEOTIDE SEQUENCE [LARGE SCALE GENOMIC DNA]</scope>
    <source>
        <strain evidence="3">LY-2023</strain>
        <tissue evidence="3">Leaf</tissue>
    </source>
</reference>
<name>A0AAN9IVA3_CLITE</name>
<feature type="chain" id="PRO_5042997123" evidence="2">
    <location>
        <begin position="20"/>
        <end position="95"/>
    </location>
</feature>
<evidence type="ECO:0000256" key="2">
    <source>
        <dbReference type="SAM" id="SignalP"/>
    </source>
</evidence>
<dbReference type="AlphaFoldDB" id="A0AAN9IVA3"/>
<evidence type="ECO:0000256" key="1">
    <source>
        <dbReference type="SAM" id="MobiDB-lite"/>
    </source>
</evidence>
<proteinExistence type="predicted"/>
<protein>
    <submittedName>
        <fullName evidence="3">Uncharacterized protein</fullName>
    </submittedName>
</protein>
<keyword evidence="4" id="KW-1185">Reference proteome</keyword>
<organism evidence="3 4">
    <name type="scientific">Clitoria ternatea</name>
    <name type="common">Butterfly pea</name>
    <dbReference type="NCBI Taxonomy" id="43366"/>
    <lineage>
        <taxon>Eukaryota</taxon>
        <taxon>Viridiplantae</taxon>
        <taxon>Streptophyta</taxon>
        <taxon>Embryophyta</taxon>
        <taxon>Tracheophyta</taxon>
        <taxon>Spermatophyta</taxon>
        <taxon>Magnoliopsida</taxon>
        <taxon>eudicotyledons</taxon>
        <taxon>Gunneridae</taxon>
        <taxon>Pentapetalae</taxon>
        <taxon>rosids</taxon>
        <taxon>fabids</taxon>
        <taxon>Fabales</taxon>
        <taxon>Fabaceae</taxon>
        <taxon>Papilionoideae</taxon>
        <taxon>50 kb inversion clade</taxon>
        <taxon>NPAAA clade</taxon>
        <taxon>indigoferoid/millettioid clade</taxon>
        <taxon>Phaseoleae</taxon>
        <taxon>Clitoria</taxon>
    </lineage>
</organism>